<dbReference type="EMBL" id="MJBS01000046">
    <property type="protein sequence ID" value="OHE98469.1"/>
    <property type="molecule type" value="Genomic_DNA"/>
</dbReference>
<name>A0A1G4BAM3_9PEZI</name>
<dbReference type="Proteomes" id="UP000176998">
    <property type="component" value="Unassembled WGS sequence"/>
</dbReference>
<organism evidence="1 2">
    <name type="scientific">Colletotrichum orchidophilum</name>
    <dbReference type="NCBI Taxonomy" id="1209926"/>
    <lineage>
        <taxon>Eukaryota</taxon>
        <taxon>Fungi</taxon>
        <taxon>Dikarya</taxon>
        <taxon>Ascomycota</taxon>
        <taxon>Pezizomycotina</taxon>
        <taxon>Sordariomycetes</taxon>
        <taxon>Hypocreomycetidae</taxon>
        <taxon>Glomerellales</taxon>
        <taxon>Glomerellaceae</taxon>
        <taxon>Colletotrichum</taxon>
    </lineage>
</organism>
<dbReference type="GeneID" id="34559411"/>
<dbReference type="AlphaFoldDB" id="A0A1G4BAM3"/>
<proteinExistence type="predicted"/>
<reference evidence="1 2" key="1">
    <citation type="submission" date="2016-09" db="EMBL/GenBank/DDBJ databases">
        <authorList>
            <person name="Capua I."/>
            <person name="De Benedictis P."/>
            <person name="Joannis T."/>
            <person name="Lombin L.H."/>
            <person name="Cattoli G."/>
        </authorList>
    </citation>
    <scope>NUCLEOTIDE SEQUENCE [LARGE SCALE GENOMIC DNA]</scope>
    <source>
        <strain evidence="1 2">IMI 309357</strain>
    </source>
</reference>
<gene>
    <name evidence="1" type="ORF">CORC01_06260</name>
</gene>
<evidence type="ECO:0000313" key="2">
    <source>
        <dbReference type="Proteomes" id="UP000176998"/>
    </source>
</evidence>
<protein>
    <submittedName>
        <fullName evidence="1">Uncharacterized protein</fullName>
    </submittedName>
</protein>
<sequence length="133" mass="14099">MVLSTPHAAPQARQTTAQKAIHFSSEGFVSEACADVWPKDGHAMGGEWMGFQGGVSSSESVFVDIDVQAYGGRRACAPTIVVGGNADRKGTSWHGGIAELLEYLVMVVVMEADARAESRRAHPDEDVVVGGLR</sequence>
<accession>A0A1G4BAM3</accession>
<evidence type="ECO:0000313" key="1">
    <source>
        <dbReference type="EMBL" id="OHE98469.1"/>
    </source>
</evidence>
<dbReference type="RefSeq" id="XP_022475618.1">
    <property type="nucleotide sequence ID" value="XM_022617901.1"/>
</dbReference>
<keyword evidence="2" id="KW-1185">Reference proteome</keyword>
<comment type="caution">
    <text evidence="1">The sequence shown here is derived from an EMBL/GenBank/DDBJ whole genome shotgun (WGS) entry which is preliminary data.</text>
</comment>